<keyword evidence="3" id="KW-1185">Reference proteome</keyword>
<dbReference type="InterPro" id="IPR045155">
    <property type="entry name" value="Beta-lactam_cat"/>
</dbReference>
<dbReference type="Gene3D" id="3.40.710.10">
    <property type="entry name" value="DD-peptidase/beta-lactamase superfamily"/>
    <property type="match status" value="1"/>
</dbReference>
<sequence length="377" mass="43670">MNIRSLIFIISVVFLTCKPTKTIEDPLLHVLSSEQPEIKRVIDSLEQFEVQIRYTQINRTEQGVTFKDYDFQVNDNQYFYPASTVKFPIAVLALEKLNELNSIQMNTRFYIEGDSVETTFLKTISEIFAVSDNDANNRLVEFMGQDYINSTLKAKKIAPVRIAHRLGYHSEDLATKPLVIYENDSTTTQLPSTINTAPEQLNLDKIKKGNGYYDEENLIEEPYDFSFKNYYPISTQHEVLKRVIFPDVFETSEQFHLSEEQSSALLKAMHTVPRKVGYDPKTYYDGYCKFFMYGDTKENIPDHIEIYNKVGFAYGTLTDCAYIKDLNNQVDFLITATILVNKNGIFNDNDYEYEEVGIPFLAELGRQLYQLELSRKK</sequence>
<accession>A0A3G2L8T1</accession>
<organism evidence="2 3">
    <name type="scientific">Euzebyella marina</name>
    <dbReference type="NCBI Taxonomy" id="1761453"/>
    <lineage>
        <taxon>Bacteria</taxon>
        <taxon>Pseudomonadati</taxon>
        <taxon>Bacteroidota</taxon>
        <taxon>Flavobacteriia</taxon>
        <taxon>Flavobacteriales</taxon>
        <taxon>Flavobacteriaceae</taxon>
        <taxon>Euzebyella</taxon>
    </lineage>
</organism>
<dbReference type="OrthoDB" id="1884322at2"/>
<gene>
    <name evidence="2" type="ORF">D1013_15355</name>
</gene>
<dbReference type="Proteomes" id="UP000276309">
    <property type="component" value="Chromosome"/>
</dbReference>
<dbReference type="EMBL" id="CP032050">
    <property type="protein sequence ID" value="AYN68657.1"/>
    <property type="molecule type" value="Genomic_DNA"/>
</dbReference>
<dbReference type="AlphaFoldDB" id="A0A3G2L8T1"/>
<evidence type="ECO:0000259" key="1">
    <source>
        <dbReference type="Pfam" id="PF13354"/>
    </source>
</evidence>
<reference evidence="2 3" key="1">
    <citation type="submission" date="2018-08" db="EMBL/GenBank/DDBJ databases">
        <title>The reduced genetic potential of extracellular carbohydrate catabolism in Euzebyella marina RN62, a Flavobacteriia bacterium isolated from the hadal water.</title>
        <authorList>
            <person name="Xue C."/>
        </authorList>
    </citation>
    <scope>NUCLEOTIDE SEQUENCE [LARGE SCALE GENOMIC DNA]</scope>
    <source>
        <strain evidence="2 3">RN62</strain>
    </source>
</reference>
<feature type="domain" description="Beta-lactamase class A catalytic" evidence="1">
    <location>
        <begin position="71"/>
        <end position="325"/>
    </location>
</feature>
<dbReference type="KEGG" id="emar:D1013_15355"/>
<evidence type="ECO:0000313" key="3">
    <source>
        <dbReference type="Proteomes" id="UP000276309"/>
    </source>
</evidence>
<dbReference type="InterPro" id="IPR012338">
    <property type="entry name" value="Beta-lactam/transpept-like"/>
</dbReference>
<dbReference type="Pfam" id="PF13354">
    <property type="entry name" value="Beta-lactamase2"/>
    <property type="match status" value="1"/>
</dbReference>
<dbReference type="GO" id="GO:0030655">
    <property type="term" value="P:beta-lactam antibiotic catabolic process"/>
    <property type="evidence" value="ECO:0007669"/>
    <property type="project" value="InterPro"/>
</dbReference>
<dbReference type="GO" id="GO:0008800">
    <property type="term" value="F:beta-lactamase activity"/>
    <property type="evidence" value="ECO:0007669"/>
    <property type="project" value="InterPro"/>
</dbReference>
<protein>
    <recommendedName>
        <fullName evidence="1">Beta-lactamase class A catalytic domain-containing protein</fullName>
    </recommendedName>
</protein>
<dbReference type="RefSeq" id="WP_121849670.1">
    <property type="nucleotide sequence ID" value="NZ_CP032050.1"/>
</dbReference>
<evidence type="ECO:0000313" key="2">
    <source>
        <dbReference type="EMBL" id="AYN68657.1"/>
    </source>
</evidence>
<dbReference type="SUPFAM" id="SSF56601">
    <property type="entry name" value="beta-lactamase/transpeptidase-like"/>
    <property type="match status" value="1"/>
</dbReference>
<proteinExistence type="predicted"/>
<name>A0A3G2L8T1_9FLAO</name>